<keyword evidence="1" id="KW-1133">Transmembrane helix</keyword>
<keyword evidence="3" id="KW-1185">Reference proteome</keyword>
<evidence type="ECO:0000256" key="1">
    <source>
        <dbReference type="SAM" id="Phobius"/>
    </source>
</evidence>
<evidence type="ECO:0000313" key="3">
    <source>
        <dbReference type="Proteomes" id="UP000092482"/>
    </source>
</evidence>
<feature type="transmembrane region" description="Helical" evidence="1">
    <location>
        <begin position="41"/>
        <end position="61"/>
    </location>
</feature>
<dbReference type="EMBL" id="CP014989">
    <property type="protein sequence ID" value="ANS80516.1"/>
    <property type="molecule type" value="Genomic_DNA"/>
</dbReference>
<reference evidence="2 3" key="1">
    <citation type="submission" date="2016-03" db="EMBL/GenBank/DDBJ databases">
        <title>Shallow-sea hydrothermal system.</title>
        <authorList>
            <person name="Tang K."/>
        </authorList>
    </citation>
    <scope>NUCLEOTIDE SEQUENCE [LARGE SCALE GENOMIC DNA]</scope>
    <source>
        <strain evidence="2 3">JLT9</strain>
    </source>
</reference>
<proteinExistence type="predicted"/>
<keyword evidence="1" id="KW-0472">Membrane</keyword>
<gene>
    <name evidence="2" type="ORF">SGUI_3120</name>
</gene>
<dbReference type="Proteomes" id="UP000092482">
    <property type="component" value="Chromosome"/>
</dbReference>
<evidence type="ECO:0000313" key="2">
    <source>
        <dbReference type="EMBL" id="ANS80516.1"/>
    </source>
</evidence>
<dbReference type="KEGG" id="serj:SGUI_3120"/>
<dbReference type="STRING" id="1758689.SGUI_3120"/>
<protein>
    <submittedName>
        <fullName evidence="2">Uncharacterized protein</fullName>
    </submittedName>
</protein>
<accession>A0A1B1NGG2</accession>
<dbReference type="AlphaFoldDB" id="A0A1B1NGG2"/>
<keyword evidence="1" id="KW-0812">Transmembrane</keyword>
<sequence>MLGALMIVGGVVVILSTPVSFGWFAYQPVEPVRILVWQDVVGPITICVGAVLLALGSYLLGRRSREG</sequence>
<organism evidence="2 3">
    <name type="scientific">Serinicoccus hydrothermalis</name>
    <dbReference type="NCBI Taxonomy" id="1758689"/>
    <lineage>
        <taxon>Bacteria</taxon>
        <taxon>Bacillati</taxon>
        <taxon>Actinomycetota</taxon>
        <taxon>Actinomycetes</taxon>
        <taxon>Micrococcales</taxon>
        <taxon>Ornithinimicrobiaceae</taxon>
        <taxon>Serinicoccus</taxon>
    </lineage>
</organism>
<name>A0A1B1NGG2_9MICO</name>
<feature type="transmembrane region" description="Helical" evidence="1">
    <location>
        <begin position="7"/>
        <end position="26"/>
    </location>
</feature>